<dbReference type="AlphaFoldDB" id="A0A6J4SJD6"/>
<accession>A0A6J4SJD6</accession>
<feature type="chain" id="PRO_5026957205" description="Peptidase S1 domain-containing protein" evidence="1">
    <location>
        <begin position="27"/>
        <end position="412"/>
    </location>
</feature>
<protein>
    <recommendedName>
        <fullName evidence="3">Peptidase S1 domain-containing protein</fullName>
    </recommendedName>
</protein>
<name>A0A6J4SJD6_9SPHN</name>
<gene>
    <name evidence="2" type="ORF">AVDCRST_MAG91-1035</name>
</gene>
<dbReference type="GO" id="GO:0004252">
    <property type="term" value="F:serine-type endopeptidase activity"/>
    <property type="evidence" value="ECO:0007669"/>
    <property type="project" value="InterPro"/>
</dbReference>
<dbReference type="EMBL" id="CADCVX010000231">
    <property type="protein sequence ID" value="CAA9500654.1"/>
    <property type="molecule type" value="Genomic_DNA"/>
</dbReference>
<dbReference type="InterPro" id="IPR043504">
    <property type="entry name" value="Peptidase_S1_PA_chymotrypsin"/>
</dbReference>
<dbReference type="PROSITE" id="PS00134">
    <property type="entry name" value="TRYPSIN_HIS"/>
    <property type="match status" value="1"/>
</dbReference>
<dbReference type="SUPFAM" id="SSF50494">
    <property type="entry name" value="Trypsin-like serine proteases"/>
    <property type="match status" value="1"/>
</dbReference>
<evidence type="ECO:0000313" key="2">
    <source>
        <dbReference type="EMBL" id="CAA9500654.1"/>
    </source>
</evidence>
<keyword evidence="1" id="KW-0732">Signal</keyword>
<dbReference type="InterPro" id="IPR009003">
    <property type="entry name" value="Peptidase_S1_PA"/>
</dbReference>
<dbReference type="Gene3D" id="2.40.10.10">
    <property type="entry name" value="Trypsin-like serine proteases"/>
    <property type="match status" value="2"/>
</dbReference>
<evidence type="ECO:0000256" key="1">
    <source>
        <dbReference type="SAM" id="SignalP"/>
    </source>
</evidence>
<reference evidence="2" key="1">
    <citation type="submission" date="2020-02" db="EMBL/GenBank/DDBJ databases">
        <authorList>
            <person name="Meier V. D."/>
        </authorList>
    </citation>
    <scope>NUCLEOTIDE SEQUENCE</scope>
    <source>
        <strain evidence="2">AVDCRST_MAG91</strain>
    </source>
</reference>
<evidence type="ECO:0008006" key="3">
    <source>
        <dbReference type="Google" id="ProtNLM"/>
    </source>
</evidence>
<dbReference type="GO" id="GO:0006508">
    <property type="term" value="P:proteolysis"/>
    <property type="evidence" value="ECO:0007669"/>
    <property type="project" value="InterPro"/>
</dbReference>
<organism evidence="2">
    <name type="scientific">uncultured Sphingomonadaceae bacterium</name>
    <dbReference type="NCBI Taxonomy" id="169976"/>
    <lineage>
        <taxon>Bacteria</taxon>
        <taxon>Pseudomonadati</taxon>
        <taxon>Pseudomonadota</taxon>
        <taxon>Alphaproteobacteria</taxon>
        <taxon>Sphingomonadales</taxon>
        <taxon>Sphingomonadaceae</taxon>
        <taxon>environmental samples</taxon>
    </lineage>
</organism>
<feature type="signal peptide" evidence="1">
    <location>
        <begin position="1"/>
        <end position="26"/>
    </location>
</feature>
<dbReference type="InterPro" id="IPR018114">
    <property type="entry name" value="TRYPSIN_HIS"/>
</dbReference>
<sequence length="412" mass="43694">MILLKRVGLGVSAGALLAMTGAPVGAAAQAQAAPPPSARVQTAVEALAQDASEYARQNGVRLAEAMLRLRAQEESVAATDRIQQMYAERLAGISIQHQPDYRIVVLLTGGEPVPDQSVLAGGINVPIEFRTGAPASRAEIVAAMREHQAAIRAALPGAQGMGLDPRTGELVLLVRAGDAERYGAASIDAEIEELTGVPVRVRVLGGPTANMGIEGGGRVVGVDPGDQKRKICTTGFVVTDASRTGVVTAAHCPDTLTYYDPEGEQIPLSFGGQWGWRYQDVQLHVTERAQRPLFYADTAKKSLRPLTSWRNLQSTRAGDAICHRGETSGYSCSQVELTDYAPPGDLCGGPCDPVWVAVTGPSCRAGDSGGPVFNGTVAFGIAKGANYYRDGTCSHYYYMSTDYLPEGWRLLH</sequence>
<proteinExistence type="predicted"/>